<sequence>MNKESCLGKVLFLLVKKDWKLKMDIKPENKIAQKIQIATALTFWGIQ</sequence>
<comment type="caution">
    <text evidence="1">The sequence shown here is derived from an EMBL/GenBank/DDBJ whole genome shotgun (WGS) entry which is preliminary data.</text>
</comment>
<dbReference type="Proteomes" id="UP000004069">
    <property type="component" value="Unassembled WGS sequence"/>
</dbReference>
<dbReference type="AlphaFoldDB" id="D4YV65"/>
<accession>D4YV65</accession>
<keyword evidence="2" id="KW-1185">Reference proteome</keyword>
<evidence type="ECO:0000313" key="1">
    <source>
        <dbReference type="EMBL" id="EFG54925.1"/>
    </source>
</evidence>
<proteinExistence type="predicted"/>
<dbReference type="EMBL" id="ADNY01000058">
    <property type="protein sequence ID" value="EFG54925.1"/>
    <property type="molecule type" value="Genomic_DNA"/>
</dbReference>
<protein>
    <submittedName>
        <fullName evidence="1">Uncharacterized protein</fullName>
    </submittedName>
</protein>
<gene>
    <name evidence="1" type="ORF">HMPREF0493_1426</name>
</gene>
<organism evidence="1 2">
    <name type="scientific">Lactobacillus amylolyticus DSM 11664</name>
    <dbReference type="NCBI Taxonomy" id="585524"/>
    <lineage>
        <taxon>Bacteria</taxon>
        <taxon>Bacillati</taxon>
        <taxon>Bacillota</taxon>
        <taxon>Bacilli</taxon>
        <taxon>Lactobacillales</taxon>
        <taxon>Lactobacillaceae</taxon>
        <taxon>Lactobacillus</taxon>
    </lineage>
</organism>
<name>D4YV65_9LACO</name>
<reference evidence="1 2" key="1">
    <citation type="submission" date="2010-04" db="EMBL/GenBank/DDBJ databases">
        <authorList>
            <person name="Muzny D."/>
            <person name="Qin X."/>
            <person name="Deng J."/>
            <person name="Jiang H."/>
            <person name="Liu Y."/>
            <person name="Qu J."/>
            <person name="Song X.-Z."/>
            <person name="Zhang L."/>
            <person name="Thornton R."/>
            <person name="Coyle M."/>
            <person name="Francisco L."/>
            <person name="Jackson L."/>
            <person name="Javaid M."/>
            <person name="Korchina V."/>
            <person name="Kovar C."/>
            <person name="Mata R."/>
            <person name="Mathew T."/>
            <person name="Ngo R."/>
            <person name="Nguyen L."/>
            <person name="Nguyen N."/>
            <person name="Okwuonu G."/>
            <person name="Ongeri F."/>
            <person name="Pham C."/>
            <person name="Simmons D."/>
            <person name="Wilczek-Boney K."/>
            <person name="Hale W."/>
            <person name="Jakkamsetti A."/>
            <person name="Pham P."/>
            <person name="Ruth R."/>
            <person name="San Lucas F."/>
            <person name="Warren J."/>
            <person name="Zhang J."/>
            <person name="Zhao Z."/>
            <person name="Zhou C."/>
            <person name="Zhu D."/>
            <person name="Lee S."/>
            <person name="Bess C."/>
            <person name="Blankenburg K."/>
            <person name="Forbes L."/>
            <person name="Fu Q."/>
            <person name="Gubbala S."/>
            <person name="Hirani K."/>
            <person name="Jayaseelan J.C."/>
            <person name="Lara F."/>
            <person name="Munidasa M."/>
            <person name="Palculict T."/>
            <person name="Patil S."/>
            <person name="Pu L.-L."/>
            <person name="Saada N."/>
            <person name="Tang L."/>
            <person name="Weissenberger G."/>
            <person name="Zhu Y."/>
            <person name="Hemphill L."/>
            <person name="Shang Y."/>
            <person name="Youmans B."/>
            <person name="Ayvaz T."/>
            <person name="Ross M."/>
            <person name="Santibanez J."/>
            <person name="Aqrawi P."/>
            <person name="Gross S."/>
            <person name="Joshi V."/>
            <person name="Fowler G."/>
            <person name="Nazareth L."/>
            <person name="Reid J."/>
            <person name="Worley K."/>
            <person name="Petrosino J."/>
            <person name="Highlander S."/>
            <person name="Gibbs R."/>
        </authorList>
    </citation>
    <scope>NUCLEOTIDE SEQUENCE [LARGE SCALE GENOMIC DNA]</scope>
    <source>
        <strain evidence="1 2">DSM 11664</strain>
    </source>
</reference>
<evidence type="ECO:0000313" key="2">
    <source>
        <dbReference type="Proteomes" id="UP000004069"/>
    </source>
</evidence>